<organism evidence="1 2">
    <name type="scientific">Halanaerobium congolense</name>
    <dbReference type="NCBI Taxonomy" id="54121"/>
    <lineage>
        <taxon>Bacteria</taxon>
        <taxon>Bacillati</taxon>
        <taxon>Bacillota</taxon>
        <taxon>Clostridia</taxon>
        <taxon>Halanaerobiales</taxon>
        <taxon>Halanaerobiaceae</taxon>
        <taxon>Halanaerobium</taxon>
    </lineage>
</organism>
<dbReference type="EMBL" id="FNEH01000046">
    <property type="protein sequence ID" value="SDJ34299.1"/>
    <property type="molecule type" value="Genomic_DNA"/>
</dbReference>
<accession>A0A1G8SYG5</accession>
<reference evidence="1 2" key="1">
    <citation type="submission" date="2016-10" db="EMBL/GenBank/DDBJ databases">
        <authorList>
            <person name="de Groot N.N."/>
        </authorList>
    </citation>
    <scope>NUCLEOTIDE SEQUENCE [LARGE SCALE GENOMIC DNA]</scope>
    <source>
        <strain evidence="1 2">WG7</strain>
    </source>
</reference>
<proteinExistence type="predicted"/>
<dbReference type="AlphaFoldDB" id="A0A1G8SYG5"/>
<sequence length="386" mass="44905">MNIKYLFNASKINKTLNNYPNLKHEITRYIEQAESSNAFPKLKKSGREIFRILSNQHYSHLVQLINIIEKSLKNGWDQPILYKTKNHIRFGSAVSELFVVNSLLNKGFNIKGFDAIKNSDFIPDIYAEKNYETFSIEVYCPRDWGPLNYFIDELRLSLLNLDFPINYKYSINIDTINDFNSEGALQNFNPWKFTEKFQSHKKRSKVIKNILSKIKNGQKNIDYEIDEINTLVKVSLDDIPNDNNLYPIRRTSSSFSLTGYAPDYMFEHLIKRRIRSKINKEQSEALPGEHINVLIIDISKLGYTHSFSNYYYLKKFGEIIKQNLSGELASFDLVAFDYNGKELKNSYPVPIIIKKSNISRKTINLLFGKNELLKPISDEILILHGV</sequence>
<evidence type="ECO:0000313" key="2">
    <source>
        <dbReference type="Proteomes" id="UP000198945"/>
    </source>
</evidence>
<name>A0A1G8SYG5_9FIRM</name>
<dbReference type="RefSeq" id="WP_089717809.1">
    <property type="nucleotide sequence ID" value="NZ_FNEH01000046.1"/>
</dbReference>
<evidence type="ECO:0000313" key="1">
    <source>
        <dbReference type="EMBL" id="SDJ34299.1"/>
    </source>
</evidence>
<gene>
    <name evidence="1" type="ORF">SAMN04515654_1469</name>
</gene>
<protein>
    <submittedName>
        <fullName evidence="1">Uncharacterized protein</fullName>
    </submittedName>
</protein>
<dbReference type="Proteomes" id="UP000198945">
    <property type="component" value="Unassembled WGS sequence"/>
</dbReference>